<evidence type="ECO:0000259" key="13">
    <source>
        <dbReference type="PROSITE" id="PS50893"/>
    </source>
</evidence>
<dbReference type="PROSITE" id="PS00211">
    <property type="entry name" value="ABC_TRANSPORTER_1"/>
    <property type="match status" value="1"/>
</dbReference>
<evidence type="ECO:0000256" key="10">
    <source>
        <dbReference type="ARBA" id="ARBA00071747"/>
    </source>
</evidence>
<evidence type="ECO:0000256" key="4">
    <source>
        <dbReference type="ARBA" id="ARBA00022741"/>
    </source>
</evidence>
<dbReference type="InterPro" id="IPR014223">
    <property type="entry name" value="ABC_CydC/D"/>
</dbReference>
<dbReference type="PANTHER" id="PTHR43394:SF1">
    <property type="entry name" value="ATP-BINDING CASSETTE SUB-FAMILY B MEMBER 10, MITOCHONDRIAL"/>
    <property type="match status" value="1"/>
</dbReference>
<evidence type="ECO:0000256" key="6">
    <source>
        <dbReference type="ARBA" id="ARBA00022989"/>
    </source>
</evidence>
<feature type="transmembrane region" description="Helical" evidence="12">
    <location>
        <begin position="64"/>
        <end position="85"/>
    </location>
</feature>
<feature type="transmembrane region" description="Helical" evidence="12">
    <location>
        <begin position="28"/>
        <end position="52"/>
    </location>
</feature>
<keyword evidence="2" id="KW-0813">Transport</keyword>
<feature type="domain" description="ABC transmembrane type-1" evidence="14">
    <location>
        <begin position="29"/>
        <end position="311"/>
    </location>
</feature>
<dbReference type="FunFam" id="3.40.50.300:FF:000287">
    <property type="entry name" value="Multidrug ABC transporter ATP-binding protein"/>
    <property type="match status" value="1"/>
</dbReference>
<dbReference type="InterPro" id="IPR003593">
    <property type="entry name" value="AAA+_ATPase"/>
</dbReference>
<name>A0A516R1R3_STRST</name>
<dbReference type="RefSeq" id="WP_144001175.1">
    <property type="nucleotide sequence ID" value="NZ_CP040916.1"/>
</dbReference>
<keyword evidence="7 12" id="KW-0472">Membrane</keyword>
<evidence type="ECO:0000256" key="5">
    <source>
        <dbReference type="ARBA" id="ARBA00022840"/>
    </source>
</evidence>
<dbReference type="Proteomes" id="UP000316806">
    <property type="component" value="Chromosome"/>
</dbReference>
<evidence type="ECO:0000256" key="12">
    <source>
        <dbReference type="SAM" id="Phobius"/>
    </source>
</evidence>
<proteinExistence type="inferred from homology"/>
<dbReference type="EMBL" id="CP040916">
    <property type="protein sequence ID" value="QDQ09597.1"/>
    <property type="molecule type" value="Genomic_DNA"/>
</dbReference>
<dbReference type="InterPro" id="IPR027417">
    <property type="entry name" value="P-loop_NTPase"/>
</dbReference>
<keyword evidence="5" id="KW-0067">ATP-binding</keyword>
<evidence type="ECO:0000259" key="14">
    <source>
        <dbReference type="PROSITE" id="PS50929"/>
    </source>
</evidence>
<dbReference type="PROSITE" id="PS50893">
    <property type="entry name" value="ABC_TRANSPORTER_2"/>
    <property type="match status" value="1"/>
</dbReference>
<dbReference type="GO" id="GO:0016887">
    <property type="term" value="F:ATP hydrolysis activity"/>
    <property type="evidence" value="ECO:0007669"/>
    <property type="project" value="InterPro"/>
</dbReference>
<comment type="subcellular location">
    <subcellularLocation>
        <location evidence="1">Cell membrane</location>
        <topology evidence="1">Multi-pass membrane protein</topology>
    </subcellularLocation>
</comment>
<dbReference type="InterPro" id="IPR003439">
    <property type="entry name" value="ABC_transporter-like_ATP-bd"/>
</dbReference>
<dbReference type="PROSITE" id="PS50929">
    <property type="entry name" value="ABC_TM1F"/>
    <property type="match status" value="1"/>
</dbReference>
<dbReference type="SMART" id="SM00382">
    <property type="entry name" value="AAA"/>
    <property type="match status" value="1"/>
</dbReference>
<dbReference type="GO" id="GO:0005886">
    <property type="term" value="C:plasma membrane"/>
    <property type="evidence" value="ECO:0007669"/>
    <property type="project" value="UniProtKB-SubCell"/>
</dbReference>
<feature type="transmembrane region" description="Helical" evidence="12">
    <location>
        <begin position="167"/>
        <end position="188"/>
    </location>
</feature>
<evidence type="ECO:0000256" key="11">
    <source>
        <dbReference type="SAM" id="MobiDB-lite"/>
    </source>
</evidence>
<dbReference type="SUPFAM" id="SSF52540">
    <property type="entry name" value="P-loop containing nucleoside triphosphate hydrolases"/>
    <property type="match status" value="1"/>
</dbReference>
<comment type="similarity">
    <text evidence="9">Belongs to the ABC transporter superfamily. Lipid exporter (TC 3.A.1.106) family.</text>
</comment>
<evidence type="ECO:0000256" key="8">
    <source>
        <dbReference type="ARBA" id="ARBA00055053"/>
    </source>
</evidence>
<organism evidence="15 16">
    <name type="scientific">Streptomyces spectabilis</name>
    <dbReference type="NCBI Taxonomy" id="68270"/>
    <lineage>
        <taxon>Bacteria</taxon>
        <taxon>Bacillati</taxon>
        <taxon>Actinomycetota</taxon>
        <taxon>Actinomycetes</taxon>
        <taxon>Kitasatosporales</taxon>
        <taxon>Streptomycetaceae</taxon>
        <taxon>Streptomyces</taxon>
    </lineage>
</organism>
<feature type="transmembrane region" description="Helical" evidence="12">
    <location>
        <begin position="139"/>
        <end position="161"/>
    </location>
</feature>
<dbReference type="GO" id="GO:0034775">
    <property type="term" value="P:glutathione transmembrane transport"/>
    <property type="evidence" value="ECO:0007669"/>
    <property type="project" value="InterPro"/>
</dbReference>
<dbReference type="Gene3D" id="3.40.50.300">
    <property type="entry name" value="P-loop containing nucleotide triphosphate hydrolases"/>
    <property type="match status" value="1"/>
</dbReference>
<protein>
    <recommendedName>
        <fullName evidence="10">Fatty acid ABC transporter ATP-binding/permease protein</fullName>
    </recommendedName>
</protein>
<accession>A0A516R1R3</accession>
<evidence type="ECO:0000256" key="3">
    <source>
        <dbReference type="ARBA" id="ARBA00022692"/>
    </source>
</evidence>
<dbReference type="InterPro" id="IPR039421">
    <property type="entry name" value="Type_1_exporter"/>
</dbReference>
<keyword evidence="6 12" id="KW-1133">Transmembrane helix</keyword>
<dbReference type="AlphaFoldDB" id="A0A516R1R3"/>
<dbReference type="GO" id="GO:0015421">
    <property type="term" value="F:ABC-type oligopeptide transporter activity"/>
    <property type="evidence" value="ECO:0007669"/>
    <property type="project" value="TreeGrafter"/>
</dbReference>
<evidence type="ECO:0000256" key="9">
    <source>
        <dbReference type="ARBA" id="ARBA00061644"/>
    </source>
</evidence>
<dbReference type="NCBIfam" id="TIGR02868">
    <property type="entry name" value="CydC"/>
    <property type="match status" value="1"/>
</dbReference>
<evidence type="ECO:0000256" key="2">
    <source>
        <dbReference type="ARBA" id="ARBA00022448"/>
    </source>
</evidence>
<evidence type="ECO:0000313" key="15">
    <source>
        <dbReference type="EMBL" id="QDQ09597.1"/>
    </source>
</evidence>
<dbReference type="GO" id="GO:0005524">
    <property type="term" value="F:ATP binding"/>
    <property type="evidence" value="ECO:0007669"/>
    <property type="project" value="UniProtKB-KW"/>
</dbReference>
<dbReference type="Pfam" id="PF00005">
    <property type="entry name" value="ABC_tran"/>
    <property type="match status" value="1"/>
</dbReference>
<dbReference type="Gene3D" id="1.20.1560.10">
    <property type="entry name" value="ABC transporter type 1, transmembrane domain"/>
    <property type="match status" value="1"/>
</dbReference>
<comment type="function">
    <text evidence="8">ABC transporter involved in fatty acid import. Transmembrane domains (TMD) form a pore in the membrane and the ATP-binding domain (NBD) is responsible for energy generation.</text>
</comment>
<evidence type="ECO:0000313" key="16">
    <source>
        <dbReference type="Proteomes" id="UP000316806"/>
    </source>
</evidence>
<dbReference type="Pfam" id="PF00664">
    <property type="entry name" value="ABC_membrane"/>
    <property type="match status" value="1"/>
</dbReference>
<evidence type="ECO:0000256" key="1">
    <source>
        <dbReference type="ARBA" id="ARBA00004651"/>
    </source>
</evidence>
<dbReference type="InterPro" id="IPR011527">
    <property type="entry name" value="ABC1_TM_dom"/>
</dbReference>
<gene>
    <name evidence="15" type="primary">cydC</name>
    <name evidence="15" type="ORF">FH965_02670</name>
</gene>
<keyword evidence="4" id="KW-0547">Nucleotide-binding</keyword>
<dbReference type="SUPFAM" id="SSF90123">
    <property type="entry name" value="ABC transporter transmembrane region"/>
    <property type="match status" value="1"/>
</dbReference>
<dbReference type="InterPro" id="IPR036640">
    <property type="entry name" value="ABC1_TM_sf"/>
</dbReference>
<keyword evidence="3 12" id="KW-0812">Transmembrane</keyword>
<feature type="region of interest" description="Disordered" evidence="11">
    <location>
        <begin position="585"/>
        <end position="605"/>
    </location>
</feature>
<sequence>MTPAARCAPRGRTLTGLLPFMKGFRRRLVLALLVGIADQASGIAAGVTAVWLVGLAATGHSARAVGLGVVLLGALVVARAAAAWAEMWMVHDIAYRILAALRVRVYEALERLAPAYLLGRRTGDLASTVMADVELTEEFFAHTVISFLVAVVVPFGALAVLAVLHPLFLVAVLPFLAAVATVPVWLAARSGAQGRELRARLGEVNADVVDGVQGLRELVAFGRQAAWLERIGRGGAALYRAQLAHGRRSGAEHSAADTLVTLGMATVLVTGSLLVTDHRLPATTLPVAVVLAVYCFAPLNDILSTARNFGAVRAAAERVFTVLDAPPTVTDLTSRPPPAPVDPHVRFRHVSFGYGTGGPDVLHDVSFDVAAGETVALVGHSGAGKSTCTHLLMRFWDARLGSVSVGGHDVRAFPQAALRELVTLVPQEVYLFNTSVAENIRIGRPRATRAQVAAAARRAIADDFVRELPHGYDTVIGERGAQLSGGQRQRIAIARAFLRDAPVLVMDEAVSNLDAENTALLQAAMKRLQSGRTTLLIAHRLSTIRSADRIVVLARGRVVESGTHHHLLAQGGVYARLVASQHDGVVGLPRRPGEPPHGHGTSTPT</sequence>
<dbReference type="InterPro" id="IPR017871">
    <property type="entry name" value="ABC_transporter-like_CS"/>
</dbReference>
<evidence type="ECO:0000256" key="7">
    <source>
        <dbReference type="ARBA" id="ARBA00023136"/>
    </source>
</evidence>
<reference evidence="15 16" key="1">
    <citation type="journal article" date="2019" name="J. Ind. Microbiol. Biotechnol.">
        <title>The complete genomic sequence of Streptomyces spectabilis NRRL-2792 and identification of secondary metabolite biosynthetic gene clusters.</title>
        <authorList>
            <person name="Sinha A."/>
            <person name="Phillips-Salemka S."/>
            <person name="Niraula T.A."/>
            <person name="Short K.A."/>
            <person name="Niraula N.P."/>
        </authorList>
    </citation>
    <scope>NUCLEOTIDE SEQUENCE [LARGE SCALE GENOMIC DNA]</scope>
    <source>
        <strain evidence="15 16">NRRL 2792</strain>
    </source>
</reference>
<dbReference type="GO" id="GO:0045454">
    <property type="term" value="P:cell redox homeostasis"/>
    <property type="evidence" value="ECO:0007669"/>
    <property type="project" value="InterPro"/>
</dbReference>
<dbReference type="PANTHER" id="PTHR43394">
    <property type="entry name" value="ATP-DEPENDENT PERMEASE MDL1, MITOCHONDRIAL"/>
    <property type="match status" value="1"/>
</dbReference>
<feature type="domain" description="ABC transporter" evidence="13">
    <location>
        <begin position="345"/>
        <end position="580"/>
    </location>
</feature>